<dbReference type="AlphaFoldDB" id="A0AAV4W3G1"/>
<name>A0AAV4W3G1_CAEEX</name>
<proteinExistence type="predicted"/>
<evidence type="ECO:0000313" key="2">
    <source>
        <dbReference type="Proteomes" id="UP001054945"/>
    </source>
</evidence>
<keyword evidence="2" id="KW-1185">Reference proteome</keyword>
<dbReference type="Proteomes" id="UP001054945">
    <property type="component" value="Unassembled WGS sequence"/>
</dbReference>
<organism evidence="1 2">
    <name type="scientific">Caerostris extrusa</name>
    <name type="common">Bark spider</name>
    <name type="synonym">Caerostris bankana</name>
    <dbReference type="NCBI Taxonomy" id="172846"/>
    <lineage>
        <taxon>Eukaryota</taxon>
        <taxon>Metazoa</taxon>
        <taxon>Ecdysozoa</taxon>
        <taxon>Arthropoda</taxon>
        <taxon>Chelicerata</taxon>
        <taxon>Arachnida</taxon>
        <taxon>Araneae</taxon>
        <taxon>Araneomorphae</taxon>
        <taxon>Entelegynae</taxon>
        <taxon>Araneoidea</taxon>
        <taxon>Araneidae</taxon>
        <taxon>Caerostris</taxon>
    </lineage>
</organism>
<evidence type="ECO:0000313" key="1">
    <source>
        <dbReference type="EMBL" id="GIY77305.1"/>
    </source>
</evidence>
<dbReference type="EMBL" id="BPLR01015601">
    <property type="protein sequence ID" value="GIY77305.1"/>
    <property type="molecule type" value="Genomic_DNA"/>
</dbReference>
<evidence type="ECO:0008006" key="3">
    <source>
        <dbReference type="Google" id="ProtNLM"/>
    </source>
</evidence>
<comment type="caution">
    <text evidence="1">The sequence shown here is derived from an EMBL/GenBank/DDBJ whole genome shotgun (WGS) entry which is preliminary data.</text>
</comment>
<sequence>KSSSKPMILGTKAYYAPGDLVNVTCMSAPSRPADILKWWINGEEVQVMM</sequence>
<reference evidence="1 2" key="1">
    <citation type="submission" date="2021-06" db="EMBL/GenBank/DDBJ databases">
        <title>Caerostris extrusa draft genome.</title>
        <authorList>
            <person name="Kono N."/>
            <person name="Arakawa K."/>
        </authorList>
    </citation>
    <scope>NUCLEOTIDE SEQUENCE [LARGE SCALE GENOMIC DNA]</scope>
</reference>
<gene>
    <name evidence="1" type="ORF">CEXT_391551</name>
</gene>
<feature type="non-terminal residue" evidence="1">
    <location>
        <position position="1"/>
    </location>
</feature>
<protein>
    <recommendedName>
        <fullName evidence="3">CD80-like immunoglobulin C2-set domain-containing protein</fullName>
    </recommendedName>
</protein>
<accession>A0AAV4W3G1</accession>